<dbReference type="PANTHER" id="PTHR21405:SF0">
    <property type="entry name" value="TETRATRICOPEPTIDE REPEAT PROTEIN 36"/>
    <property type="match status" value="1"/>
</dbReference>
<dbReference type="SMART" id="SM00028">
    <property type="entry name" value="TPR"/>
    <property type="match status" value="2"/>
</dbReference>
<keyword evidence="2" id="KW-1185">Reference proteome</keyword>
<dbReference type="RefSeq" id="XP_034110104.2">
    <property type="nucleotide sequence ID" value="XM_034254213.2"/>
</dbReference>
<evidence type="ECO:0000313" key="2">
    <source>
        <dbReference type="Proteomes" id="UP000515160"/>
    </source>
</evidence>
<dbReference type="Gene3D" id="1.25.40.10">
    <property type="entry name" value="Tetratricopeptide repeat domain"/>
    <property type="match status" value="1"/>
</dbReference>
<dbReference type="PANTHER" id="PTHR21405">
    <property type="entry name" value="CDNA SEQUENCE BC021608"/>
    <property type="match status" value="1"/>
</dbReference>
<name>A0A6P8XBV9_DROAB</name>
<reference evidence="3" key="1">
    <citation type="submission" date="2025-08" db="UniProtKB">
        <authorList>
            <consortium name="RefSeq"/>
        </authorList>
    </citation>
    <scope>IDENTIFICATION</scope>
    <source>
        <strain evidence="3">15112-1751.03</strain>
        <tissue evidence="3">Whole Adult</tissue>
    </source>
</reference>
<dbReference type="InterPro" id="IPR019734">
    <property type="entry name" value="TPR_rpt"/>
</dbReference>
<sequence>MNRLNGLFYIAMRRVLINKLASVCHRIAIHTEQRVNMPQANLKLSAHDQQVLESVFNPLELSGIVPHNGAIQAEMELIDVEPESENLQASRELELLAVRLTEQGELDEALLKFAEALRLSERASVFNNRAQTLRLAKRDNDALEDLNRALTLASEQQLRTKCHAYCQRGVLHRKLENLDAARTDFEAAAQLGSKFAREQLVEINPFAALCNQMLRQAYDQLK</sequence>
<dbReference type="GO" id="GO:0006570">
    <property type="term" value="P:tyrosine metabolic process"/>
    <property type="evidence" value="ECO:0007669"/>
    <property type="project" value="TreeGrafter"/>
</dbReference>
<dbReference type="Pfam" id="PF13181">
    <property type="entry name" value="TPR_8"/>
    <property type="match status" value="1"/>
</dbReference>
<dbReference type="OrthoDB" id="539634at2759"/>
<protein>
    <submittedName>
        <fullName evidence="3">Tetratricopeptide repeat protein 36 homolog</fullName>
    </submittedName>
</protein>
<evidence type="ECO:0000256" key="1">
    <source>
        <dbReference type="ARBA" id="ARBA00006995"/>
    </source>
</evidence>
<dbReference type="GeneID" id="117571833"/>
<gene>
    <name evidence="3" type="primary">LOC117571833</name>
</gene>
<dbReference type="AlphaFoldDB" id="A0A6P8XBV9"/>
<comment type="similarity">
    <text evidence="1">Belongs to the TTC36 family.</text>
</comment>
<dbReference type="SUPFAM" id="SSF48452">
    <property type="entry name" value="TPR-like"/>
    <property type="match status" value="1"/>
</dbReference>
<proteinExistence type="inferred from homology"/>
<accession>A0A6P8XBV9</accession>
<dbReference type="InterPro" id="IPR038906">
    <property type="entry name" value="TTC36"/>
</dbReference>
<organism evidence="2 3">
    <name type="scientific">Drosophila albomicans</name>
    <name type="common">Fruit fly</name>
    <dbReference type="NCBI Taxonomy" id="7291"/>
    <lineage>
        <taxon>Eukaryota</taxon>
        <taxon>Metazoa</taxon>
        <taxon>Ecdysozoa</taxon>
        <taxon>Arthropoda</taxon>
        <taxon>Hexapoda</taxon>
        <taxon>Insecta</taxon>
        <taxon>Pterygota</taxon>
        <taxon>Neoptera</taxon>
        <taxon>Endopterygota</taxon>
        <taxon>Diptera</taxon>
        <taxon>Brachycera</taxon>
        <taxon>Muscomorpha</taxon>
        <taxon>Ephydroidea</taxon>
        <taxon>Drosophilidae</taxon>
        <taxon>Drosophila</taxon>
    </lineage>
</organism>
<dbReference type="Proteomes" id="UP000515160">
    <property type="component" value="Chromosome 3"/>
</dbReference>
<evidence type="ECO:0000313" key="3">
    <source>
        <dbReference type="RefSeq" id="XP_034110104.2"/>
    </source>
</evidence>
<dbReference type="InterPro" id="IPR011990">
    <property type="entry name" value="TPR-like_helical_dom_sf"/>
</dbReference>